<feature type="region of interest" description="Disordered" evidence="1">
    <location>
        <begin position="103"/>
        <end position="129"/>
    </location>
</feature>
<dbReference type="Proteomes" id="UP001447188">
    <property type="component" value="Unassembled WGS sequence"/>
</dbReference>
<feature type="compositionally biased region" description="Low complexity" evidence="1">
    <location>
        <begin position="234"/>
        <end position="250"/>
    </location>
</feature>
<evidence type="ECO:0000313" key="2">
    <source>
        <dbReference type="EMBL" id="KAL0639415.1"/>
    </source>
</evidence>
<accession>A0ABR3GUE9</accession>
<reference evidence="2 3" key="1">
    <citation type="submission" date="2024-02" db="EMBL/GenBank/DDBJ databases">
        <title>Discinaceae phylogenomics.</title>
        <authorList>
            <person name="Dirks A.C."/>
            <person name="James T.Y."/>
        </authorList>
    </citation>
    <scope>NUCLEOTIDE SEQUENCE [LARGE SCALE GENOMIC DNA]</scope>
    <source>
        <strain evidence="2 3">ACD0624</strain>
    </source>
</reference>
<keyword evidence="3" id="KW-1185">Reference proteome</keyword>
<evidence type="ECO:0000256" key="1">
    <source>
        <dbReference type="SAM" id="MobiDB-lite"/>
    </source>
</evidence>
<feature type="region of interest" description="Disordered" evidence="1">
    <location>
        <begin position="189"/>
        <end position="278"/>
    </location>
</feature>
<sequence>MNAQYNRNPDWAIFGYLRVDVIRPARGANGRETIRGDEEPDSALVAWVRRLVGPEVKSMDVAAYDQGTWNAAVMNAQYNRNPDWAIFGYLRVNVIRPALGENRRETIGGGGESEEREPAPAREESESNTIVNRELRRLVGPEVKGSKRALPVDIAGLQQLAEAVSTGASTLNKPTENLAVLEALRNNQAKEAPNPPHTTPPPSPASPTDSLDSWGSPKKSKSSPLSLNRHPPVTQLCTSQVATTTTATSTNPRKMAPVTIRANASPRDNAIAATHKPA</sequence>
<feature type="compositionally biased region" description="Pro residues" evidence="1">
    <location>
        <begin position="193"/>
        <end position="205"/>
    </location>
</feature>
<organism evidence="2 3">
    <name type="scientific">Discina gigas</name>
    <dbReference type="NCBI Taxonomy" id="1032678"/>
    <lineage>
        <taxon>Eukaryota</taxon>
        <taxon>Fungi</taxon>
        <taxon>Dikarya</taxon>
        <taxon>Ascomycota</taxon>
        <taxon>Pezizomycotina</taxon>
        <taxon>Pezizomycetes</taxon>
        <taxon>Pezizales</taxon>
        <taxon>Discinaceae</taxon>
        <taxon>Discina</taxon>
    </lineage>
</organism>
<comment type="caution">
    <text evidence="2">The sequence shown here is derived from an EMBL/GenBank/DDBJ whole genome shotgun (WGS) entry which is preliminary data.</text>
</comment>
<evidence type="ECO:0000313" key="3">
    <source>
        <dbReference type="Proteomes" id="UP001447188"/>
    </source>
</evidence>
<feature type="compositionally biased region" description="Basic and acidic residues" evidence="1">
    <location>
        <begin position="116"/>
        <end position="125"/>
    </location>
</feature>
<name>A0ABR3GUE9_9PEZI</name>
<gene>
    <name evidence="2" type="ORF">Q9L58_001642</name>
</gene>
<protein>
    <submittedName>
        <fullName evidence="2">Uncharacterized protein</fullName>
    </submittedName>
</protein>
<dbReference type="EMBL" id="JBBBZM010000012">
    <property type="protein sequence ID" value="KAL0639415.1"/>
    <property type="molecule type" value="Genomic_DNA"/>
</dbReference>
<proteinExistence type="predicted"/>